<dbReference type="EMBL" id="JAIWYP010000001">
    <property type="protein sequence ID" value="KAH3898161.1"/>
    <property type="molecule type" value="Genomic_DNA"/>
</dbReference>
<evidence type="ECO:0000313" key="2">
    <source>
        <dbReference type="Proteomes" id="UP000828390"/>
    </source>
</evidence>
<comment type="caution">
    <text evidence="1">The sequence shown here is derived from an EMBL/GenBank/DDBJ whole genome shotgun (WGS) entry which is preliminary data.</text>
</comment>
<protein>
    <submittedName>
        <fullName evidence="1">Uncharacterized protein</fullName>
    </submittedName>
</protein>
<name>A0A9D4NNI9_DREPO</name>
<keyword evidence="2" id="KW-1185">Reference proteome</keyword>
<sequence>MAINWWMTSPSPTRGLISRLHLHPDISSAWFFNGSEYSQTVADERIKFDIYDDVNNVIKEFRRFRRTRVSGR</sequence>
<organism evidence="1 2">
    <name type="scientific">Dreissena polymorpha</name>
    <name type="common">Zebra mussel</name>
    <name type="synonym">Mytilus polymorpha</name>
    <dbReference type="NCBI Taxonomy" id="45954"/>
    <lineage>
        <taxon>Eukaryota</taxon>
        <taxon>Metazoa</taxon>
        <taxon>Spiralia</taxon>
        <taxon>Lophotrochozoa</taxon>
        <taxon>Mollusca</taxon>
        <taxon>Bivalvia</taxon>
        <taxon>Autobranchia</taxon>
        <taxon>Heteroconchia</taxon>
        <taxon>Euheterodonta</taxon>
        <taxon>Imparidentia</taxon>
        <taxon>Neoheterodontei</taxon>
        <taxon>Myida</taxon>
        <taxon>Dreissenoidea</taxon>
        <taxon>Dreissenidae</taxon>
        <taxon>Dreissena</taxon>
    </lineage>
</organism>
<dbReference type="AlphaFoldDB" id="A0A9D4NNI9"/>
<accession>A0A9D4NNI9</accession>
<dbReference type="Proteomes" id="UP000828390">
    <property type="component" value="Unassembled WGS sequence"/>
</dbReference>
<proteinExistence type="predicted"/>
<evidence type="ECO:0000313" key="1">
    <source>
        <dbReference type="EMBL" id="KAH3898161.1"/>
    </source>
</evidence>
<reference evidence="1" key="1">
    <citation type="journal article" date="2019" name="bioRxiv">
        <title>The Genome of the Zebra Mussel, Dreissena polymorpha: A Resource for Invasive Species Research.</title>
        <authorList>
            <person name="McCartney M.A."/>
            <person name="Auch B."/>
            <person name="Kono T."/>
            <person name="Mallez S."/>
            <person name="Zhang Y."/>
            <person name="Obille A."/>
            <person name="Becker A."/>
            <person name="Abrahante J.E."/>
            <person name="Garbe J."/>
            <person name="Badalamenti J.P."/>
            <person name="Herman A."/>
            <person name="Mangelson H."/>
            <person name="Liachko I."/>
            <person name="Sullivan S."/>
            <person name="Sone E.D."/>
            <person name="Koren S."/>
            <person name="Silverstein K.A.T."/>
            <person name="Beckman K.B."/>
            <person name="Gohl D.M."/>
        </authorList>
    </citation>
    <scope>NUCLEOTIDE SEQUENCE</scope>
    <source>
        <strain evidence="1">Duluth1</strain>
        <tissue evidence="1">Whole animal</tissue>
    </source>
</reference>
<gene>
    <name evidence="1" type="ORF">DPMN_022380</name>
</gene>
<reference evidence="1" key="2">
    <citation type="submission" date="2020-11" db="EMBL/GenBank/DDBJ databases">
        <authorList>
            <person name="McCartney M.A."/>
            <person name="Auch B."/>
            <person name="Kono T."/>
            <person name="Mallez S."/>
            <person name="Becker A."/>
            <person name="Gohl D.M."/>
            <person name="Silverstein K.A.T."/>
            <person name="Koren S."/>
            <person name="Bechman K.B."/>
            <person name="Herman A."/>
            <person name="Abrahante J.E."/>
            <person name="Garbe J."/>
        </authorList>
    </citation>
    <scope>NUCLEOTIDE SEQUENCE</scope>
    <source>
        <strain evidence="1">Duluth1</strain>
        <tissue evidence="1">Whole animal</tissue>
    </source>
</reference>